<dbReference type="SUPFAM" id="SSF88713">
    <property type="entry name" value="Glycoside hydrolase/deacetylase"/>
    <property type="match status" value="1"/>
</dbReference>
<comment type="similarity">
    <text evidence="1">Belongs to the glycosyl hydrolase 57 family.</text>
</comment>
<evidence type="ECO:0000313" key="5">
    <source>
        <dbReference type="EMBL" id="PIQ74040.1"/>
    </source>
</evidence>
<dbReference type="SUPFAM" id="SSF46600">
    <property type="entry name" value="C-terminal UvrC-binding domain of UvrB"/>
    <property type="match status" value="1"/>
</dbReference>
<dbReference type="Gene3D" id="4.10.860.10">
    <property type="entry name" value="UVR domain"/>
    <property type="match status" value="1"/>
</dbReference>
<accession>A0A2H0KPG0</accession>
<evidence type="ECO:0000259" key="4">
    <source>
        <dbReference type="PROSITE" id="PS50151"/>
    </source>
</evidence>
<comment type="caution">
    <text evidence="5">The sequence shown here is derived from an EMBL/GenBank/DDBJ whole genome shotgun (WGS) entry which is preliminary data.</text>
</comment>
<dbReference type="Pfam" id="PF02151">
    <property type="entry name" value="UVR"/>
    <property type="match status" value="1"/>
</dbReference>
<dbReference type="Proteomes" id="UP000231550">
    <property type="component" value="Unassembled WGS sequence"/>
</dbReference>
<organism evidence="5 6">
    <name type="scientific">Candidatus Portnoybacteria bacterium CG11_big_fil_rev_8_21_14_0_20_44_10</name>
    <dbReference type="NCBI Taxonomy" id="1974818"/>
    <lineage>
        <taxon>Bacteria</taxon>
        <taxon>Candidatus Portnoyibacteriota</taxon>
    </lineage>
</organism>
<reference evidence="5 6" key="1">
    <citation type="submission" date="2017-09" db="EMBL/GenBank/DDBJ databases">
        <title>Depth-based differentiation of microbial function through sediment-hosted aquifers and enrichment of novel symbionts in the deep terrestrial subsurface.</title>
        <authorList>
            <person name="Probst A.J."/>
            <person name="Ladd B."/>
            <person name="Jarett J.K."/>
            <person name="Geller-Mcgrath D.E."/>
            <person name="Sieber C.M."/>
            <person name="Emerson J.B."/>
            <person name="Anantharaman K."/>
            <person name="Thomas B.C."/>
            <person name="Malmstrom R."/>
            <person name="Stieglmeier M."/>
            <person name="Klingl A."/>
            <person name="Woyke T."/>
            <person name="Ryan C.M."/>
            <person name="Banfield J.F."/>
        </authorList>
    </citation>
    <scope>NUCLEOTIDE SEQUENCE [LARGE SCALE GENOMIC DNA]</scope>
    <source>
        <strain evidence="5">CG11_big_fil_rev_8_21_14_0_20_44_10</strain>
    </source>
</reference>
<dbReference type="PROSITE" id="PS50151">
    <property type="entry name" value="UVR"/>
    <property type="match status" value="1"/>
</dbReference>
<name>A0A2H0KPG0_9BACT</name>
<dbReference type="Gene3D" id="3.20.110.20">
    <property type="match status" value="1"/>
</dbReference>
<dbReference type="EMBL" id="PCVN01000114">
    <property type="protein sequence ID" value="PIQ74040.1"/>
    <property type="molecule type" value="Genomic_DNA"/>
</dbReference>
<dbReference type="InterPro" id="IPR036876">
    <property type="entry name" value="UVR_dom_sf"/>
</dbReference>
<dbReference type="InterPro" id="IPR004300">
    <property type="entry name" value="Glyco_hydro_57_N"/>
</dbReference>
<dbReference type="InterPro" id="IPR052046">
    <property type="entry name" value="GH57_Enzymes"/>
</dbReference>
<evidence type="ECO:0000313" key="6">
    <source>
        <dbReference type="Proteomes" id="UP000231550"/>
    </source>
</evidence>
<dbReference type="InterPro" id="IPR011330">
    <property type="entry name" value="Glyco_hydro/deAcase_b/a-brl"/>
</dbReference>
<keyword evidence="3" id="KW-0175">Coiled coil</keyword>
<keyword evidence="2" id="KW-0119">Carbohydrate metabolism</keyword>
<feature type="domain" description="UVR" evidence="4">
    <location>
        <begin position="414"/>
        <end position="449"/>
    </location>
</feature>
<dbReference type="InterPro" id="IPR001943">
    <property type="entry name" value="UVR_dom"/>
</dbReference>
<dbReference type="PANTHER" id="PTHR36306:SF1">
    <property type="entry name" value="ALPHA-AMYLASE-RELATED"/>
    <property type="match status" value="1"/>
</dbReference>
<dbReference type="GO" id="GO:0005975">
    <property type="term" value="P:carbohydrate metabolic process"/>
    <property type="evidence" value="ECO:0007669"/>
    <property type="project" value="InterPro"/>
</dbReference>
<dbReference type="GO" id="GO:0003824">
    <property type="term" value="F:catalytic activity"/>
    <property type="evidence" value="ECO:0007669"/>
    <property type="project" value="InterPro"/>
</dbReference>
<protein>
    <recommendedName>
        <fullName evidence="4">UVR domain-containing protein</fullName>
    </recommendedName>
</protein>
<evidence type="ECO:0000256" key="1">
    <source>
        <dbReference type="ARBA" id="ARBA00006821"/>
    </source>
</evidence>
<gene>
    <name evidence="5" type="ORF">COV85_04270</name>
</gene>
<proteinExistence type="inferred from homology"/>
<dbReference type="Pfam" id="PF03065">
    <property type="entry name" value="Glyco_hydro_57"/>
    <property type="match status" value="1"/>
</dbReference>
<dbReference type="PANTHER" id="PTHR36306">
    <property type="entry name" value="ALPHA-AMYLASE-RELATED-RELATED"/>
    <property type="match status" value="1"/>
</dbReference>
<evidence type="ECO:0000256" key="3">
    <source>
        <dbReference type="SAM" id="Coils"/>
    </source>
</evidence>
<dbReference type="AlphaFoldDB" id="A0A2H0KPG0"/>
<feature type="coiled-coil region" evidence="3">
    <location>
        <begin position="410"/>
        <end position="437"/>
    </location>
</feature>
<evidence type="ECO:0000256" key="2">
    <source>
        <dbReference type="ARBA" id="ARBA00023277"/>
    </source>
</evidence>
<sequence>MFWANFLHFYQPPTQKPAWVNKITAEAYRPIVRGLKKRPGTKVTLNVSGILLELLDACGNEDVIKDLRELFEAGQIELTGSAKFHPLLPFLPKDEVVRQIKLNEETLRKYFGDSWQPRGFFPPEMGFDKAVGEIAKELGYQWVIVDELSFPADRRPIDYSRLYTVSGLSDFHIYFRERKMSWVILSGQIGTGKLLTQSLGNRLNKKEYLLTAMDGETFGHHRPGLEQLLFEIYENGEIENVLISDLPKYFSEVQSVEPVPATWALMEKDLEQKKPFSRWRDPDNAIHEMQWELTNLAVESIRGVDKNLPGYNEARDSLDRALHSDQYWWASARPWWSMEIIERGAKELSDTVVKIPGISREKKDRAMDLYRSIIFTAFDWQRSGIIDDFARQEDEDIRQRTDQGLPMLPKDEIEKMIKKLEEEMAAVSKKEEFERAAQIRDRIAELRRYEADVAKSNFSNEGDREFDLHN</sequence>